<evidence type="ECO:0000313" key="1">
    <source>
        <dbReference type="EnsemblMetazoa" id="GPAI039833-PA"/>
    </source>
</evidence>
<sequence length="184" mass="20888">MNYNYNDFVVLCLWFNRLGENLATTCANMYVQKTFVVKVVWFLNFCKKLVFWSLFLCHKLFGQFTGEESDINLRHAESKTLKALYSLGINVRSCMEPAIRLYRLAVVRDELASGEQTFSNCTCGHTLGIYAESCMYYDSATHLTRSDAATAIAKEKPPLLISLQLDSSTVLPHNTIVLFDNSNV</sequence>
<proteinExistence type="predicted"/>
<accession>A0A1B0AB23</accession>
<name>A0A1B0AB23_GLOPL</name>
<dbReference type="VEuPathDB" id="VectorBase:GPAI039833"/>
<organism evidence="1 2">
    <name type="scientific">Glossina pallidipes</name>
    <name type="common">Tsetse fly</name>
    <dbReference type="NCBI Taxonomy" id="7398"/>
    <lineage>
        <taxon>Eukaryota</taxon>
        <taxon>Metazoa</taxon>
        <taxon>Ecdysozoa</taxon>
        <taxon>Arthropoda</taxon>
        <taxon>Hexapoda</taxon>
        <taxon>Insecta</taxon>
        <taxon>Pterygota</taxon>
        <taxon>Neoptera</taxon>
        <taxon>Endopterygota</taxon>
        <taxon>Diptera</taxon>
        <taxon>Brachycera</taxon>
        <taxon>Muscomorpha</taxon>
        <taxon>Hippoboscoidea</taxon>
        <taxon>Glossinidae</taxon>
        <taxon>Glossina</taxon>
    </lineage>
</organism>
<dbReference type="EnsemblMetazoa" id="GPAI039833-RA">
    <property type="protein sequence ID" value="GPAI039833-PA"/>
    <property type="gene ID" value="GPAI039833"/>
</dbReference>
<dbReference type="Proteomes" id="UP000092445">
    <property type="component" value="Unassembled WGS sequence"/>
</dbReference>
<keyword evidence="2" id="KW-1185">Reference proteome</keyword>
<protein>
    <submittedName>
        <fullName evidence="1">Uncharacterized protein</fullName>
    </submittedName>
</protein>
<dbReference type="AlphaFoldDB" id="A0A1B0AB23"/>
<reference evidence="2" key="1">
    <citation type="submission" date="2014-03" db="EMBL/GenBank/DDBJ databases">
        <authorList>
            <person name="Aksoy S."/>
            <person name="Warren W."/>
            <person name="Wilson R.K."/>
        </authorList>
    </citation>
    <scope>NUCLEOTIDE SEQUENCE [LARGE SCALE GENOMIC DNA]</scope>
    <source>
        <strain evidence="2">IAEA</strain>
    </source>
</reference>
<reference evidence="1" key="2">
    <citation type="submission" date="2020-05" db="UniProtKB">
        <authorList>
            <consortium name="EnsemblMetazoa"/>
        </authorList>
    </citation>
    <scope>IDENTIFICATION</scope>
    <source>
        <strain evidence="1">IAEA</strain>
    </source>
</reference>
<evidence type="ECO:0000313" key="2">
    <source>
        <dbReference type="Proteomes" id="UP000092445"/>
    </source>
</evidence>